<evidence type="ECO:0000313" key="3">
    <source>
        <dbReference type="Proteomes" id="UP000002630"/>
    </source>
</evidence>
<sequence>MGMEDGCTYSRRRARTCKPYQKRRSPTDTEGVTKAEARHRGSQDVAIKRDVRETMVTLMMSVTQQQSIAMRDCDAEENFDALVSEDNVGNTWEGDDLPKACTFWAWTILAYLHGFVGDMETFHEYLALSDSFVHDSARGSRDSLPVGFPEVVKHGETIKLFTGTAEAEEVESLLAQEVSFPGACEVATEAHICRYIMQYHRAIEISIQQLVRTTDDTAYVGADDARHTDDGAAKGSNFGDRVGGICSLARLPHGGELICDVVEGIQLQFPGFAHLEDAVERTLFFDKTVSGDTKGALERLERCVEVFEGFPGLTRFAMGDGGLYDRLRNACNLTRPPGSLAFPPLEEWQGISAFCDNVPCRSIEALFARRKADLPPTAPLEDIKVLRPESLQSIGNVKEYQASSTSPSALRTPSAIETFLAVVGEAPQGCDGAMDTLFEEDVLLAEGSTSPSLVNSRLEAVGDAAEDPTCSDEGVWPAEAEEVLPSHAIDEDAQDHVIAAEDWFDVIHAMLASSDANNGTCG</sequence>
<gene>
    <name evidence="2" type="ORF">Esi_0170_0027</name>
</gene>
<evidence type="ECO:0000313" key="2">
    <source>
        <dbReference type="EMBL" id="CBJ29986.1"/>
    </source>
</evidence>
<organism evidence="2 3">
    <name type="scientific">Ectocarpus siliculosus</name>
    <name type="common">Brown alga</name>
    <name type="synonym">Conferva siliculosa</name>
    <dbReference type="NCBI Taxonomy" id="2880"/>
    <lineage>
        <taxon>Eukaryota</taxon>
        <taxon>Sar</taxon>
        <taxon>Stramenopiles</taxon>
        <taxon>Ochrophyta</taxon>
        <taxon>PX clade</taxon>
        <taxon>Phaeophyceae</taxon>
        <taxon>Ectocarpales</taxon>
        <taxon>Ectocarpaceae</taxon>
        <taxon>Ectocarpus</taxon>
    </lineage>
</organism>
<feature type="compositionally biased region" description="Basic and acidic residues" evidence="1">
    <location>
        <begin position="25"/>
        <end position="41"/>
    </location>
</feature>
<dbReference type="AlphaFoldDB" id="D7FMS1"/>
<name>D7FMS1_ECTSI</name>
<dbReference type="OrthoDB" id="10335806at2759"/>
<feature type="region of interest" description="Disordered" evidence="1">
    <location>
        <begin position="18"/>
        <end position="41"/>
    </location>
</feature>
<dbReference type="Proteomes" id="UP000002630">
    <property type="component" value="Linkage Group LG32"/>
</dbReference>
<dbReference type="EMBL" id="FN648215">
    <property type="protein sequence ID" value="CBJ29986.1"/>
    <property type="molecule type" value="Genomic_DNA"/>
</dbReference>
<dbReference type="EMBL" id="FN649757">
    <property type="protein sequence ID" value="CBJ29986.1"/>
    <property type="molecule type" value="Genomic_DNA"/>
</dbReference>
<accession>D7FMS1</accession>
<dbReference type="InParanoid" id="D7FMS1"/>
<keyword evidence="3" id="KW-1185">Reference proteome</keyword>
<protein>
    <submittedName>
        <fullName evidence="2">Uncharacterized protein</fullName>
    </submittedName>
</protein>
<proteinExistence type="predicted"/>
<evidence type="ECO:0000256" key="1">
    <source>
        <dbReference type="SAM" id="MobiDB-lite"/>
    </source>
</evidence>
<reference evidence="2 3" key="1">
    <citation type="journal article" date="2010" name="Nature">
        <title>The Ectocarpus genome and the independent evolution of multicellularity in brown algae.</title>
        <authorList>
            <person name="Cock J.M."/>
            <person name="Sterck L."/>
            <person name="Rouze P."/>
            <person name="Scornet D."/>
            <person name="Allen A.E."/>
            <person name="Amoutzias G."/>
            <person name="Anthouard V."/>
            <person name="Artiguenave F."/>
            <person name="Aury J.M."/>
            <person name="Badger J.H."/>
            <person name="Beszteri B."/>
            <person name="Billiau K."/>
            <person name="Bonnet E."/>
            <person name="Bothwell J.H."/>
            <person name="Bowler C."/>
            <person name="Boyen C."/>
            <person name="Brownlee C."/>
            <person name="Carrano C.J."/>
            <person name="Charrier B."/>
            <person name="Cho G.Y."/>
            <person name="Coelho S.M."/>
            <person name="Collen J."/>
            <person name="Corre E."/>
            <person name="Da Silva C."/>
            <person name="Delage L."/>
            <person name="Delaroque N."/>
            <person name="Dittami S.M."/>
            <person name="Doulbeau S."/>
            <person name="Elias M."/>
            <person name="Farnham G."/>
            <person name="Gachon C.M."/>
            <person name="Gschloessl B."/>
            <person name="Heesch S."/>
            <person name="Jabbari K."/>
            <person name="Jubin C."/>
            <person name="Kawai H."/>
            <person name="Kimura K."/>
            <person name="Kloareg B."/>
            <person name="Kupper F.C."/>
            <person name="Lang D."/>
            <person name="Le Bail A."/>
            <person name="Leblanc C."/>
            <person name="Lerouge P."/>
            <person name="Lohr M."/>
            <person name="Lopez P.J."/>
            <person name="Martens C."/>
            <person name="Maumus F."/>
            <person name="Michel G."/>
            <person name="Miranda-Saavedra D."/>
            <person name="Morales J."/>
            <person name="Moreau H."/>
            <person name="Motomura T."/>
            <person name="Nagasato C."/>
            <person name="Napoli C.A."/>
            <person name="Nelson D.R."/>
            <person name="Nyvall-Collen P."/>
            <person name="Peters A.F."/>
            <person name="Pommier C."/>
            <person name="Potin P."/>
            <person name="Poulain J."/>
            <person name="Quesneville H."/>
            <person name="Read B."/>
            <person name="Rensing S.A."/>
            <person name="Ritter A."/>
            <person name="Rousvoal S."/>
            <person name="Samanta M."/>
            <person name="Samson G."/>
            <person name="Schroeder D.C."/>
            <person name="Segurens B."/>
            <person name="Strittmatter M."/>
            <person name="Tonon T."/>
            <person name="Tregear J.W."/>
            <person name="Valentin K."/>
            <person name="von Dassow P."/>
            <person name="Yamagishi T."/>
            <person name="Van de Peer Y."/>
            <person name="Wincker P."/>
        </authorList>
    </citation>
    <scope>NUCLEOTIDE SEQUENCE [LARGE SCALE GENOMIC DNA]</scope>
    <source>
        <strain evidence="3">Ec32 / CCAP1310/4</strain>
    </source>
</reference>